<dbReference type="PIRSF" id="PIRSF006816">
    <property type="entry name" value="Cyc3_hyd_g"/>
    <property type="match status" value="1"/>
</dbReference>
<gene>
    <name evidence="3" type="ORF">SVA_2157</name>
</gene>
<dbReference type="SUPFAM" id="SSF63380">
    <property type="entry name" value="Riboflavin synthase domain-like"/>
    <property type="match status" value="1"/>
</dbReference>
<name>A0A1B4VDV1_9GAMM</name>
<evidence type="ECO:0000259" key="2">
    <source>
        <dbReference type="PROSITE" id="PS51384"/>
    </source>
</evidence>
<feature type="domain" description="FAD-binding FR-type" evidence="2">
    <location>
        <begin position="9"/>
        <end position="109"/>
    </location>
</feature>
<proteinExistence type="predicted"/>
<accession>A0A1B4VDV1</accession>
<evidence type="ECO:0000313" key="3">
    <source>
        <dbReference type="EMBL" id="BAU48707.1"/>
    </source>
</evidence>
<dbReference type="KEGG" id="sva:SVA_2157"/>
<keyword evidence="1" id="KW-0408">Iron</keyword>
<dbReference type="CDD" id="cd06221">
    <property type="entry name" value="sulfite_reductase_like"/>
    <property type="match status" value="1"/>
</dbReference>
<dbReference type="InterPro" id="IPR050353">
    <property type="entry name" value="PyrK_electron_transfer"/>
</dbReference>
<dbReference type="InterPro" id="IPR001433">
    <property type="entry name" value="OxRdtase_FAD/NAD-bd"/>
</dbReference>
<reference evidence="3 4" key="1">
    <citation type="submission" date="2015-08" db="EMBL/GenBank/DDBJ databases">
        <title>Complete genome sequence of Sulfurifustis variabilis.</title>
        <authorList>
            <person name="Miura A."/>
            <person name="Kojima H."/>
            <person name="Fukui M."/>
        </authorList>
    </citation>
    <scope>NUCLEOTIDE SEQUENCE [LARGE SCALE GENOMIC DNA]</scope>
    <source>
        <strain evidence="4">skN76</strain>
    </source>
</reference>
<dbReference type="GO" id="GO:0046872">
    <property type="term" value="F:metal ion binding"/>
    <property type="evidence" value="ECO:0007669"/>
    <property type="project" value="UniProtKB-KW"/>
</dbReference>
<dbReference type="Proteomes" id="UP000218899">
    <property type="component" value="Chromosome"/>
</dbReference>
<organism evidence="3 4">
    <name type="scientific">Sulfurifustis variabilis</name>
    <dbReference type="NCBI Taxonomy" id="1675686"/>
    <lineage>
        <taxon>Bacteria</taxon>
        <taxon>Pseudomonadati</taxon>
        <taxon>Pseudomonadota</taxon>
        <taxon>Gammaproteobacteria</taxon>
        <taxon>Acidiferrobacterales</taxon>
        <taxon>Acidiferrobacteraceae</taxon>
        <taxon>Sulfurifustis</taxon>
    </lineage>
</organism>
<sequence length="282" mass="30936">MSAVARNPYLPMTAEVVERIEEAPDVYTLRVRLRHAAERAAYRFAPGQFNMLYLFGVGEVPISISSDPDEHELVDHTIRAVGRVTEGLVRLGPGARLGLRGPFGTGWPFAVAQGRALLMITGGLGCAPTNSAIEYAIKRRSQYGPITIAHGVKRPQDLIYGARFAAWEKAPDTRVLLSADRPDPNWRGRSGLVTALLDEIDPGLIRDGFTLMCGPEPMMRSVAENLLKRGAALERIYLSLERNMQCALGHCGNCQFGKEFLCKDGPVFPYARVRALLPVGGY</sequence>
<dbReference type="Pfam" id="PF10418">
    <property type="entry name" value="DHODB_Fe-S_bind"/>
    <property type="match status" value="1"/>
</dbReference>
<dbReference type="Pfam" id="PF00175">
    <property type="entry name" value="NAD_binding_1"/>
    <property type="match status" value="1"/>
</dbReference>
<feature type="binding site" evidence="1">
    <location>
        <position position="262"/>
    </location>
    <ligand>
        <name>[2Fe-2S] cluster</name>
        <dbReference type="ChEBI" id="CHEBI:190135"/>
    </ligand>
</feature>
<dbReference type="InterPro" id="IPR017938">
    <property type="entry name" value="Riboflavin_synthase-like_b-brl"/>
</dbReference>
<dbReference type="Gene3D" id="3.40.50.80">
    <property type="entry name" value="Nucleotide-binding domain of ferredoxin-NADP reductase (FNR) module"/>
    <property type="match status" value="1"/>
</dbReference>
<dbReference type="EMBL" id="AP014936">
    <property type="protein sequence ID" value="BAU48707.1"/>
    <property type="molecule type" value="Genomic_DNA"/>
</dbReference>
<dbReference type="PROSITE" id="PS51384">
    <property type="entry name" value="FAD_FR"/>
    <property type="match status" value="1"/>
</dbReference>
<dbReference type="GO" id="GO:0006221">
    <property type="term" value="P:pyrimidine nucleotide biosynthetic process"/>
    <property type="evidence" value="ECO:0007669"/>
    <property type="project" value="InterPro"/>
</dbReference>
<keyword evidence="4" id="KW-1185">Reference proteome</keyword>
<feature type="binding site" evidence="1">
    <location>
        <position position="251"/>
    </location>
    <ligand>
        <name>[2Fe-2S] cluster</name>
        <dbReference type="ChEBI" id="CHEBI:190135"/>
    </ligand>
</feature>
<dbReference type="InterPro" id="IPR012165">
    <property type="entry name" value="Cyt_c3_hydrogenase_gsu"/>
</dbReference>
<dbReference type="Gene3D" id="2.40.30.10">
    <property type="entry name" value="Translation factors"/>
    <property type="match status" value="1"/>
</dbReference>
<keyword evidence="1" id="KW-0001">2Fe-2S</keyword>
<comment type="cofactor">
    <cofactor evidence="1">
        <name>[2Fe-2S] cluster</name>
        <dbReference type="ChEBI" id="CHEBI:190135"/>
    </cofactor>
    <text evidence="1">Binds 1 [2Fe-2S] cluster per subunit.</text>
</comment>
<dbReference type="SUPFAM" id="SSF52343">
    <property type="entry name" value="Ferredoxin reductase-like, C-terminal NADP-linked domain"/>
    <property type="match status" value="1"/>
</dbReference>
<evidence type="ECO:0000313" key="4">
    <source>
        <dbReference type="Proteomes" id="UP000218899"/>
    </source>
</evidence>
<feature type="binding site" evidence="1">
    <location>
        <position position="246"/>
    </location>
    <ligand>
        <name>[2Fe-2S] cluster</name>
        <dbReference type="ChEBI" id="CHEBI:190135"/>
    </ligand>
</feature>
<keyword evidence="1" id="KW-0479">Metal-binding</keyword>
<dbReference type="InterPro" id="IPR039261">
    <property type="entry name" value="FNR_nucleotide-bd"/>
</dbReference>
<dbReference type="GO" id="GO:0050660">
    <property type="term" value="F:flavin adenine dinucleotide binding"/>
    <property type="evidence" value="ECO:0007669"/>
    <property type="project" value="InterPro"/>
</dbReference>
<dbReference type="InterPro" id="IPR019480">
    <property type="entry name" value="Dihydroorotate_DH_Fe-S-bd"/>
</dbReference>
<evidence type="ECO:0000256" key="1">
    <source>
        <dbReference type="PIRSR" id="PIRSR006816-2"/>
    </source>
</evidence>
<feature type="binding site" evidence="1">
    <location>
        <position position="254"/>
    </location>
    <ligand>
        <name>[2Fe-2S] cluster</name>
        <dbReference type="ChEBI" id="CHEBI:190135"/>
    </ligand>
</feature>
<dbReference type="PANTHER" id="PTHR43513">
    <property type="entry name" value="DIHYDROOROTATE DEHYDROGENASE B (NAD(+)), ELECTRON TRANSFER SUBUNIT"/>
    <property type="match status" value="1"/>
</dbReference>
<keyword evidence="1" id="KW-0411">Iron-sulfur</keyword>
<dbReference type="GO" id="GO:0051537">
    <property type="term" value="F:2 iron, 2 sulfur cluster binding"/>
    <property type="evidence" value="ECO:0007669"/>
    <property type="project" value="UniProtKB-KW"/>
</dbReference>
<dbReference type="GO" id="GO:0016491">
    <property type="term" value="F:oxidoreductase activity"/>
    <property type="evidence" value="ECO:0007669"/>
    <property type="project" value="InterPro"/>
</dbReference>
<protein>
    <submittedName>
        <fullName evidence="3">Ni/Fe hydrogenase subunit gamma</fullName>
    </submittedName>
</protein>
<dbReference type="InterPro" id="IPR017927">
    <property type="entry name" value="FAD-bd_FR_type"/>
</dbReference>
<dbReference type="AlphaFoldDB" id="A0A1B4VDV1"/>
<dbReference type="OrthoDB" id="9796486at2"/>